<keyword evidence="7" id="KW-1185">Reference proteome</keyword>
<dbReference type="InterPro" id="IPR000805">
    <property type="entry name" value="Glyco_hydro_26"/>
</dbReference>
<feature type="active site" description="Proton donor" evidence="4">
    <location>
        <position position="209"/>
    </location>
</feature>
<dbReference type="InterPro" id="IPR017853">
    <property type="entry name" value="GH"/>
</dbReference>
<evidence type="ECO:0000256" key="2">
    <source>
        <dbReference type="ARBA" id="ARBA00022801"/>
    </source>
</evidence>
<comment type="caution">
    <text evidence="6">The sequence shown here is derived from an EMBL/GenBank/DDBJ whole genome shotgun (WGS) entry which is preliminary data.</text>
</comment>
<dbReference type="Proteomes" id="UP001236663">
    <property type="component" value="Unassembled WGS sequence"/>
</dbReference>
<organism evidence="6 7">
    <name type="scientific">Cyclobacterium jeungdonense</name>
    <dbReference type="NCBI Taxonomy" id="708087"/>
    <lineage>
        <taxon>Bacteria</taxon>
        <taxon>Pseudomonadati</taxon>
        <taxon>Bacteroidota</taxon>
        <taxon>Cytophagia</taxon>
        <taxon>Cytophagales</taxon>
        <taxon>Cyclobacteriaceae</taxon>
        <taxon>Cyclobacterium</taxon>
    </lineage>
</organism>
<evidence type="ECO:0000256" key="4">
    <source>
        <dbReference type="PROSITE-ProRule" id="PRU01100"/>
    </source>
</evidence>
<dbReference type="InterPro" id="IPR022790">
    <property type="entry name" value="GH26_dom"/>
</dbReference>
<sequence>MPKEMIPLHKPIIALKLLDKRYLCLLVSILFIQSSSVLGQKTGAYQAPVNPNASAEAKELLRMLYDYSGKYVLSGQHNYIGDESKHSEETEEITGEYPVVWGSDFGFADSTNAKDAVYHRHALVAEVNERFKTGNIITLMWHACRPTDEEPCTWKGSVQNELSEDEWNDLIRPGTRTYQNWANQVDEIAVYLKQLELAGIPVLWRPYHEMNGDWFWWGQKPGENGYRQLWKNLYHRLTDYHQLNNLIWVWNANATLARNKMAYDLYYPGNDYVDILATDIYGGNYKKSDHDQLLELGNGKPIAMGEVGAFPNTDLFEEQPYWVWFMSWSNSTNNRNPVEKVKEMYTPEKILGLEDFKELKK</sequence>
<dbReference type="PANTHER" id="PTHR40079">
    <property type="entry name" value="MANNAN ENDO-1,4-BETA-MANNOSIDASE E-RELATED"/>
    <property type="match status" value="1"/>
</dbReference>
<evidence type="ECO:0000259" key="5">
    <source>
        <dbReference type="PROSITE" id="PS51764"/>
    </source>
</evidence>
<dbReference type="SUPFAM" id="SSF51445">
    <property type="entry name" value="(Trans)glycosidases"/>
    <property type="match status" value="1"/>
</dbReference>
<dbReference type="PRINTS" id="PR00739">
    <property type="entry name" value="GLHYDRLASE26"/>
</dbReference>
<reference evidence="7" key="1">
    <citation type="journal article" date="2019" name="Int. J. Syst. Evol. Microbiol.">
        <title>The Global Catalogue of Microorganisms (GCM) 10K type strain sequencing project: providing services to taxonomists for standard genome sequencing and annotation.</title>
        <authorList>
            <consortium name="The Broad Institute Genomics Platform"/>
            <consortium name="The Broad Institute Genome Sequencing Center for Infectious Disease"/>
            <person name="Wu L."/>
            <person name="Ma J."/>
        </authorList>
    </citation>
    <scope>NUCLEOTIDE SEQUENCE [LARGE SCALE GENOMIC DNA]</scope>
    <source>
        <strain evidence="7">CECT 7706</strain>
    </source>
</reference>
<protein>
    <submittedName>
        <fullName evidence="6">Glycosyl hydrolase</fullName>
    </submittedName>
</protein>
<dbReference type="PROSITE" id="PS51764">
    <property type="entry name" value="GH26"/>
    <property type="match status" value="1"/>
</dbReference>
<evidence type="ECO:0000256" key="3">
    <source>
        <dbReference type="ARBA" id="ARBA00023295"/>
    </source>
</evidence>
<accession>A0ABT8C6G5</accession>
<keyword evidence="2 4" id="KW-0378">Hydrolase</keyword>
<evidence type="ECO:0000256" key="1">
    <source>
        <dbReference type="ARBA" id="ARBA00007754"/>
    </source>
</evidence>
<feature type="active site" description="Nucleophile" evidence="4">
    <location>
        <position position="306"/>
    </location>
</feature>
<dbReference type="GO" id="GO:0016787">
    <property type="term" value="F:hydrolase activity"/>
    <property type="evidence" value="ECO:0007669"/>
    <property type="project" value="UniProtKB-KW"/>
</dbReference>
<dbReference type="Gene3D" id="3.20.20.80">
    <property type="entry name" value="Glycosidases"/>
    <property type="match status" value="1"/>
</dbReference>
<dbReference type="EMBL" id="JAUFQS010000009">
    <property type="protein sequence ID" value="MDN3688339.1"/>
    <property type="molecule type" value="Genomic_DNA"/>
</dbReference>
<dbReference type="Pfam" id="PF02156">
    <property type="entry name" value="Glyco_hydro_26"/>
    <property type="match status" value="1"/>
</dbReference>
<keyword evidence="3 4" id="KW-0326">Glycosidase</keyword>
<dbReference type="PANTHER" id="PTHR40079:SF4">
    <property type="entry name" value="GH26 DOMAIN-CONTAINING PROTEIN-RELATED"/>
    <property type="match status" value="1"/>
</dbReference>
<name>A0ABT8C6G5_9BACT</name>
<comment type="similarity">
    <text evidence="1 4">Belongs to the glycosyl hydrolase 26 family.</text>
</comment>
<gene>
    <name evidence="6" type="ORF">QWZ15_10895</name>
</gene>
<proteinExistence type="inferred from homology"/>
<evidence type="ECO:0000313" key="6">
    <source>
        <dbReference type="EMBL" id="MDN3688339.1"/>
    </source>
</evidence>
<feature type="domain" description="GH26" evidence="5">
    <location>
        <begin position="55"/>
        <end position="354"/>
    </location>
</feature>
<evidence type="ECO:0000313" key="7">
    <source>
        <dbReference type="Proteomes" id="UP001236663"/>
    </source>
</evidence>